<keyword evidence="2" id="KW-1185">Reference proteome</keyword>
<dbReference type="Proteomes" id="UP000828390">
    <property type="component" value="Unassembled WGS sequence"/>
</dbReference>
<evidence type="ECO:0000313" key="2">
    <source>
        <dbReference type="Proteomes" id="UP000828390"/>
    </source>
</evidence>
<dbReference type="AlphaFoldDB" id="A0A9D3Y2I7"/>
<evidence type="ECO:0000313" key="1">
    <source>
        <dbReference type="EMBL" id="KAH3690735.1"/>
    </source>
</evidence>
<organism evidence="1 2">
    <name type="scientific">Dreissena polymorpha</name>
    <name type="common">Zebra mussel</name>
    <name type="synonym">Mytilus polymorpha</name>
    <dbReference type="NCBI Taxonomy" id="45954"/>
    <lineage>
        <taxon>Eukaryota</taxon>
        <taxon>Metazoa</taxon>
        <taxon>Spiralia</taxon>
        <taxon>Lophotrochozoa</taxon>
        <taxon>Mollusca</taxon>
        <taxon>Bivalvia</taxon>
        <taxon>Autobranchia</taxon>
        <taxon>Heteroconchia</taxon>
        <taxon>Euheterodonta</taxon>
        <taxon>Imparidentia</taxon>
        <taxon>Neoheterodontei</taxon>
        <taxon>Myida</taxon>
        <taxon>Dreissenoidea</taxon>
        <taxon>Dreissenidae</taxon>
        <taxon>Dreissena</taxon>
    </lineage>
</organism>
<sequence>MASILYCSGHFQAAIRVLEDVERRYHSKVKIVCGCRSIKGDKGRDLKVFADM</sequence>
<protein>
    <submittedName>
        <fullName evidence="1">Uncharacterized protein</fullName>
    </submittedName>
</protein>
<proteinExistence type="predicted"/>
<name>A0A9D3Y2I7_DREPO</name>
<reference evidence="1" key="2">
    <citation type="submission" date="2020-11" db="EMBL/GenBank/DDBJ databases">
        <authorList>
            <person name="McCartney M.A."/>
            <person name="Auch B."/>
            <person name="Kono T."/>
            <person name="Mallez S."/>
            <person name="Becker A."/>
            <person name="Gohl D.M."/>
            <person name="Silverstein K.A.T."/>
            <person name="Koren S."/>
            <person name="Bechman K.B."/>
            <person name="Herman A."/>
            <person name="Abrahante J.E."/>
            <person name="Garbe J."/>
        </authorList>
    </citation>
    <scope>NUCLEOTIDE SEQUENCE</scope>
    <source>
        <strain evidence="1">Duluth1</strain>
        <tissue evidence="1">Whole animal</tissue>
    </source>
</reference>
<gene>
    <name evidence="1" type="ORF">DPMN_192970</name>
</gene>
<reference evidence="1" key="1">
    <citation type="journal article" date="2019" name="bioRxiv">
        <title>The Genome of the Zebra Mussel, Dreissena polymorpha: A Resource for Invasive Species Research.</title>
        <authorList>
            <person name="McCartney M.A."/>
            <person name="Auch B."/>
            <person name="Kono T."/>
            <person name="Mallez S."/>
            <person name="Zhang Y."/>
            <person name="Obille A."/>
            <person name="Becker A."/>
            <person name="Abrahante J.E."/>
            <person name="Garbe J."/>
            <person name="Badalamenti J.P."/>
            <person name="Herman A."/>
            <person name="Mangelson H."/>
            <person name="Liachko I."/>
            <person name="Sullivan S."/>
            <person name="Sone E.D."/>
            <person name="Koren S."/>
            <person name="Silverstein K.A.T."/>
            <person name="Beckman K.B."/>
            <person name="Gohl D.M."/>
        </authorList>
    </citation>
    <scope>NUCLEOTIDE SEQUENCE</scope>
    <source>
        <strain evidence="1">Duluth1</strain>
        <tissue evidence="1">Whole animal</tissue>
    </source>
</reference>
<comment type="caution">
    <text evidence="1">The sequence shown here is derived from an EMBL/GenBank/DDBJ whole genome shotgun (WGS) entry which is preliminary data.</text>
</comment>
<dbReference type="EMBL" id="JAIWYP010000055">
    <property type="protein sequence ID" value="KAH3690735.1"/>
    <property type="molecule type" value="Genomic_DNA"/>
</dbReference>
<accession>A0A9D3Y2I7</accession>